<dbReference type="AlphaFoldDB" id="A0AAV3RNX3"/>
<accession>A0AAV3RNX3</accession>
<dbReference type="Gene3D" id="2.60.200.20">
    <property type="match status" value="1"/>
</dbReference>
<dbReference type="GO" id="GO:0045944">
    <property type="term" value="P:positive regulation of transcription by RNA polymerase II"/>
    <property type="evidence" value="ECO:0007669"/>
    <property type="project" value="TreeGrafter"/>
</dbReference>
<dbReference type="SUPFAM" id="SSF49879">
    <property type="entry name" value="SMAD/FHA domain"/>
    <property type="match status" value="1"/>
</dbReference>
<protein>
    <recommendedName>
        <fullName evidence="1">FHA domain-containing protein</fullName>
    </recommendedName>
</protein>
<dbReference type="CDD" id="cd22687">
    <property type="entry name" value="FHA_MCRS1"/>
    <property type="match status" value="1"/>
</dbReference>
<reference evidence="2 3" key="1">
    <citation type="submission" date="2024-01" db="EMBL/GenBank/DDBJ databases">
        <title>The complete chloroplast genome sequence of Lithospermum erythrorhizon: insights into the phylogenetic relationship among Boraginaceae species and the maternal lineages of purple gromwells.</title>
        <authorList>
            <person name="Okada T."/>
            <person name="Watanabe K."/>
        </authorList>
    </citation>
    <scope>NUCLEOTIDE SEQUENCE [LARGE SCALE GENOMIC DNA]</scope>
</reference>
<evidence type="ECO:0000259" key="1">
    <source>
        <dbReference type="PROSITE" id="PS50006"/>
    </source>
</evidence>
<feature type="domain" description="FHA" evidence="1">
    <location>
        <begin position="710"/>
        <end position="766"/>
    </location>
</feature>
<keyword evidence="3" id="KW-1185">Reference proteome</keyword>
<dbReference type="PROSITE" id="PS50006">
    <property type="entry name" value="FHA_DOMAIN"/>
    <property type="match status" value="1"/>
</dbReference>
<sequence length="796" mass="88012">MTNSGIWNPQDDLLLKNAVEAGASLEALAKGAIHFSRRYSYKELQDRWHLLLYDPDVSALASTGMFELELSGTYPSTKSIKSGNYKANRDFPEMRKRGNIRKQYYAMRKKSRIEFFSYPDLLFFDVPSLNQSHDQRSNSREHHNEIFIQNDLGLDEDDLDILRSLFPETMGCASSPHFRDTTNGYPADCTISIGNDCQNGILGNEFPLGFFNSVREDERDSPTAAPKCFDMSSVIRSSVPGSGKCEAIKEPDPVQVLPGKRLSRSSEEKQLAASDSCHDNSRSTCDFRGAQNFTSASFEGNCLQAIGFPSPRRHFPSWNNMEDCLASSVPVCIRDQDTDANFVDLSESLLNLVNEDEITFIGANEQDAVDETLTCYRPAFDQVEGNIDCEAATLTVEETIPSVSNCIPSTMLETIASSPQNKQTNVRHLDDNAPVVINKKEALISGISTKFHEPDCSVMCCTLNTEDLDIPCNDDIFLLIHPFSFSSFLPSSGDALDMTSSAIGDARVINLSSKEKNSLDSLQCHPNLRPSQSQDIQLCNPYLDCVVESKFTEPNALHANASKAPESSDLYRSSNGFTDKLPGDHFSIARGEGTLASLEEMTFSAEGDPLKEHVPQQAINGATSDPEEFQSDDEVPCTSDVETMILGMDLDPPGEANSIGVTYLSEETKRNVMRLEQCVQSVLQEALKSQEALAILYGRRLKHYIRKTEVVLGRSSDDVDIDINLRNERRGNKLSRRQAIIKMDADGSFVLKNIGKSTISVNGMPASCGQSLFLSSGCLIEIAGMSFVFEISRKHV</sequence>
<dbReference type="InterPro" id="IPR025999">
    <property type="entry name" value="MCRS_N"/>
</dbReference>
<dbReference type="SMART" id="SM00240">
    <property type="entry name" value="FHA"/>
    <property type="match status" value="1"/>
</dbReference>
<name>A0AAV3RNX3_LITER</name>
<dbReference type="PANTHER" id="PTHR13233">
    <property type="entry name" value="MICROSPHERULE PROTEIN 1"/>
    <property type="match status" value="1"/>
</dbReference>
<organism evidence="2 3">
    <name type="scientific">Lithospermum erythrorhizon</name>
    <name type="common">Purple gromwell</name>
    <name type="synonym">Lithospermum officinale var. erythrorhizon</name>
    <dbReference type="NCBI Taxonomy" id="34254"/>
    <lineage>
        <taxon>Eukaryota</taxon>
        <taxon>Viridiplantae</taxon>
        <taxon>Streptophyta</taxon>
        <taxon>Embryophyta</taxon>
        <taxon>Tracheophyta</taxon>
        <taxon>Spermatophyta</taxon>
        <taxon>Magnoliopsida</taxon>
        <taxon>eudicotyledons</taxon>
        <taxon>Gunneridae</taxon>
        <taxon>Pentapetalae</taxon>
        <taxon>asterids</taxon>
        <taxon>lamiids</taxon>
        <taxon>Boraginales</taxon>
        <taxon>Boraginaceae</taxon>
        <taxon>Boraginoideae</taxon>
        <taxon>Lithospermeae</taxon>
        <taxon>Lithospermum</taxon>
    </lineage>
</organism>
<dbReference type="InterPro" id="IPR037912">
    <property type="entry name" value="MCRS1"/>
</dbReference>
<dbReference type="GO" id="GO:0031011">
    <property type="term" value="C:Ino80 complex"/>
    <property type="evidence" value="ECO:0007669"/>
    <property type="project" value="InterPro"/>
</dbReference>
<evidence type="ECO:0000313" key="3">
    <source>
        <dbReference type="Proteomes" id="UP001454036"/>
    </source>
</evidence>
<dbReference type="EMBL" id="BAABME010011205">
    <property type="protein sequence ID" value="GAA0183396.1"/>
    <property type="molecule type" value="Genomic_DNA"/>
</dbReference>
<dbReference type="Proteomes" id="UP001454036">
    <property type="component" value="Unassembled WGS sequence"/>
</dbReference>
<comment type="caution">
    <text evidence="2">The sequence shown here is derived from an EMBL/GenBank/DDBJ whole genome shotgun (WGS) entry which is preliminary data.</text>
</comment>
<dbReference type="Pfam" id="PF13325">
    <property type="entry name" value="MCRS_N"/>
    <property type="match status" value="1"/>
</dbReference>
<dbReference type="InterPro" id="IPR008984">
    <property type="entry name" value="SMAD_FHA_dom_sf"/>
</dbReference>
<evidence type="ECO:0000313" key="2">
    <source>
        <dbReference type="EMBL" id="GAA0183396.1"/>
    </source>
</evidence>
<dbReference type="PANTHER" id="PTHR13233:SF0">
    <property type="entry name" value="MICROSPHERULE PROTEIN 1"/>
    <property type="match status" value="1"/>
</dbReference>
<dbReference type="InterPro" id="IPR000253">
    <property type="entry name" value="FHA_dom"/>
</dbReference>
<proteinExistence type="predicted"/>
<gene>
    <name evidence="2" type="ORF">LIER_30813</name>
</gene>
<dbReference type="Pfam" id="PF00498">
    <property type="entry name" value="FHA"/>
    <property type="match status" value="1"/>
</dbReference>
<dbReference type="GO" id="GO:0044545">
    <property type="term" value="C:NSL complex"/>
    <property type="evidence" value="ECO:0007669"/>
    <property type="project" value="TreeGrafter"/>
</dbReference>
<dbReference type="GO" id="GO:0002151">
    <property type="term" value="F:G-quadruplex RNA binding"/>
    <property type="evidence" value="ECO:0007669"/>
    <property type="project" value="InterPro"/>
</dbReference>
<dbReference type="GO" id="GO:0071339">
    <property type="term" value="C:MLL1 complex"/>
    <property type="evidence" value="ECO:0007669"/>
    <property type="project" value="InterPro"/>
</dbReference>